<keyword evidence="3" id="KW-1185">Reference proteome</keyword>
<proteinExistence type="predicted"/>
<dbReference type="GO" id="GO:0005634">
    <property type="term" value="C:nucleus"/>
    <property type="evidence" value="ECO:0007669"/>
    <property type="project" value="TreeGrafter"/>
</dbReference>
<accession>A0AA38PBB8</accession>
<dbReference type="AlphaFoldDB" id="A0AA38PBB8"/>
<dbReference type="InterPro" id="IPR036915">
    <property type="entry name" value="Cyclin-like_sf"/>
</dbReference>
<evidence type="ECO:0000313" key="3">
    <source>
        <dbReference type="Proteomes" id="UP001163846"/>
    </source>
</evidence>
<dbReference type="SUPFAM" id="SSF47954">
    <property type="entry name" value="Cyclin-like"/>
    <property type="match status" value="1"/>
</dbReference>
<feature type="compositionally biased region" description="Low complexity" evidence="1">
    <location>
        <begin position="165"/>
        <end position="181"/>
    </location>
</feature>
<dbReference type="Pfam" id="PF08613">
    <property type="entry name" value="Cyclin"/>
    <property type="match status" value="1"/>
</dbReference>
<sequence length="683" mass="75809">MTFAFYTPPSLVRTPSDFIMNTLPSLPTEILSSWSVQWRQPKSQSPYSSPRKPTVDQTLRSNTTTTTLPPIAFLERQLSDPHTSHLIPSEDVPPPHYTPPTRLPPMLDFAEHIPEPAYTKPPPVFSEHNAITDWFDFTQKRSAHFIAEKTCEMICYLWFTTSHSSESESNTTTTSSSTSTSQLFNRPTPATTLQLVASPTFVSFMQKLLETTQVSQSVIVLSLHYIYKLKERNRSTPAQAGSEFRIAVAGLMMANKFLDDNTYTNKTWSDVSGIELAEINRMEREFLMGVDCNLYVDKPTYESWLNLLKGLVLAKERDSRHYHKSRSSARASRHPGTSLTNTPHKYANRGRASHRARSTSPEQSHRPLACSSTYPQYISHVPAVRSAQPDLSPLKSGAKRTAGAAFSPTSATFSHVPAKRPVSISLLIPESGSHNGPNFNSPLEGLQSFARMSIDSPNAPGPHSSHATTASASSSPPSWSSSAPKEAVVPETLSTAYALDERRRSSAPQNLYFYSLACSPTDDEENRSRKGRLRYHQPPPPSSSIPYYQPRPSFPVNVQSASTSPVHTTAVPPTLPHFHDTNWTRQPAYDASSHSHYNPPQPPPPPQLLAVPSVEPPRYQPYHHTQPQSYGGELDGSSPIQSAPFANAGPPGFQFCPTPEQGYSPAYERPHRSYAWSRRSICE</sequence>
<dbReference type="CDD" id="cd20557">
    <property type="entry name" value="CYCLIN_ScPCL1-like"/>
    <property type="match status" value="1"/>
</dbReference>
<name>A0AA38PBB8_9AGAR</name>
<feature type="region of interest" description="Disordered" evidence="1">
    <location>
        <begin position="319"/>
        <end position="369"/>
    </location>
</feature>
<dbReference type="GO" id="GO:0016538">
    <property type="term" value="F:cyclin-dependent protein serine/threonine kinase regulator activity"/>
    <property type="evidence" value="ECO:0007669"/>
    <property type="project" value="TreeGrafter"/>
</dbReference>
<feature type="compositionally biased region" description="Polar residues" evidence="1">
    <location>
        <begin position="556"/>
        <end position="567"/>
    </location>
</feature>
<evidence type="ECO:0000256" key="1">
    <source>
        <dbReference type="SAM" id="MobiDB-lite"/>
    </source>
</evidence>
<dbReference type="InterPro" id="IPR013922">
    <property type="entry name" value="Cyclin_PHO80-like"/>
</dbReference>
<feature type="compositionally biased region" description="Low complexity" evidence="1">
    <location>
        <begin position="462"/>
        <end position="484"/>
    </location>
</feature>
<dbReference type="GO" id="GO:0019901">
    <property type="term" value="F:protein kinase binding"/>
    <property type="evidence" value="ECO:0007669"/>
    <property type="project" value="InterPro"/>
</dbReference>
<feature type="region of interest" description="Disordered" evidence="1">
    <location>
        <begin position="520"/>
        <end position="661"/>
    </location>
</feature>
<dbReference type="Proteomes" id="UP001163846">
    <property type="component" value="Unassembled WGS sequence"/>
</dbReference>
<dbReference type="Gene3D" id="1.10.472.10">
    <property type="entry name" value="Cyclin-like"/>
    <property type="match status" value="1"/>
</dbReference>
<feature type="region of interest" description="Disordered" evidence="1">
    <location>
        <begin position="41"/>
        <end position="66"/>
    </location>
</feature>
<gene>
    <name evidence="2" type="ORF">F5878DRAFT_659991</name>
</gene>
<dbReference type="EMBL" id="MU806110">
    <property type="protein sequence ID" value="KAJ3839763.1"/>
    <property type="molecule type" value="Genomic_DNA"/>
</dbReference>
<feature type="region of interest" description="Disordered" evidence="1">
    <location>
        <begin position="452"/>
        <end position="487"/>
    </location>
</feature>
<dbReference type="GO" id="GO:0000307">
    <property type="term" value="C:cyclin-dependent protein kinase holoenzyme complex"/>
    <property type="evidence" value="ECO:0007669"/>
    <property type="project" value="TreeGrafter"/>
</dbReference>
<reference evidence="2" key="1">
    <citation type="submission" date="2022-08" db="EMBL/GenBank/DDBJ databases">
        <authorList>
            <consortium name="DOE Joint Genome Institute"/>
            <person name="Min B."/>
            <person name="Riley R."/>
            <person name="Sierra-Patev S."/>
            <person name="Naranjo-Ortiz M."/>
            <person name="Looney B."/>
            <person name="Konkel Z."/>
            <person name="Slot J.C."/>
            <person name="Sakamoto Y."/>
            <person name="Steenwyk J.L."/>
            <person name="Rokas A."/>
            <person name="Carro J."/>
            <person name="Camarero S."/>
            <person name="Ferreira P."/>
            <person name="Molpeceres G."/>
            <person name="Ruiz-Duenas F.J."/>
            <person name="Serrano A."/>
            <person name="Henrissat B."/>
            <person name="Drula E."/>
            <person name="Hughes K.W."/>
            <person name="Mata J.L."/>
            <person name="Ishikawa N.K."/>
            <person name="Vargas-Isla R."/>
            <person name="Ushijima S."/>
            <person name="Smith C.A."/>
            <person name="Ahrendt S."/>
            <person name="Andreopoulos W."/>
            <person name="He G."/>
            <person name="Labutti K."/>
            <person name="Lipzen A."/>
            <person name="Ng V."/>
            <person name="Sandor L."/>
            <person name="Barry K."/>
            <person name="Martinez A.T."/>
            <person name="Xiao Y."/>
            <person name="Gibbons J.G."/>
            <person name="Terashima K."/>
            <person name="Hibbett D.S."/>
            <person name="Grigoriev I.V."/>
        </authorList>
    </citation>
    <scope>NUCLEOTIDE SEQUENCE</scope>
    <source>
        <strain evidence="2">TFB9207</strain>
    </source>
</reference>
<comment type="caution">
    <text evidence="2">The sequence shown here is derived from an EMBL/GenBank/DDBJ whole genome shotgun (WGS) entry which is preliminary data.</text>
</comment>
<protein>
    <submittedName>
        <fullName evidence="2">Cyclin-domain-containing protein</fullName>
    </submittedName>
</protein>
<evidence type="ECO:0000313" key="2">
    <source>
        <dbReference type="EMBL" id="KAJ3839763.1"/>
    </source>
</evidence>
<dbReference type="PANTHER" id="PTHR15615">
    <property type="match status" value="1"/>
</dbReference>
<organism evidence="2 3">
    <name type="scientific">Lentinula raphanica</name>
    <dbReference type="NCBI Taxonomy" id="153919"/>
    <lineage>
        <taxon>Eukaryota</taxon>
        <taxon>Fungi</taxon>
        <taxon>Dikarya</taxon>
        <taxon>Basidiomycota</taxon>
        <taxon>Agaricomycotina</taxon>
        <taxon>Agaricomycetes</taxon>
        <taxon>Agaricomycetidae</taxon>
        <taxon>Agaricales</taxon>
        <taxon>Marasmiineae</taxon>
        <taxon>Omphalotaceae</taxon>
        <taxon>Lentinula</taxon>
    </lineage>
</organism>
<feature type="region of interest" description="Disordered" evidence="1">
    <location>
        <begin position="165"/>
        <end position="185"/>
    </location>
</feature>
<dbReference type="PANTHER" id="PTHR15615:SF27">
    <property type="entry name" value="PHO85 CYCLIN CLG1"/>
    <property type="match status" value="1"/>
</dbReference>
<feature type="compositionally biased region" description="Basic residues" evidence="1">
    <location>
        <begin position="320"/>
        <end position="333"/>
    </location>
</feature>
<feature type="compositionally biased region" description="Basic residues" evidence="1">
    <location>
        <begin position="346"/>
        <end position="357"/>
    </location>
</feature>